<name>A0ABQ5BTM0_9ASTR</name>
<organism evidence="1 2">
    <name type="scientific">Tanacetum coccineum</name>
    <dbReference type="NCBI Taxonomy" id="301880"/>
    <lineage>
        <taxon>Eukaryota</taxon>
        <taxon>Viridiplantae</taxon>
        <taxon>Streptophyta</taxon>
        <taxon>Embryophyta</taxon>
        <taxon>Tracheophyta</taxon>
        <taxon>Spermatophyta</taxon>
        <taxon>Magnoliopsida</taxon>
        <taxon>eudicotyledons</taxon>
        <taxon>Gunneridae</taxon>
        <taxon>Pentapetalae</taxon>
        <taxon>asterids</taxon>
        <taxon>campanulids</taxon>
        <taxon>Asterales</taxon>
        <taxon>Asteraceae</taxon>
        <taxon>Asteroideae</taxon>
        <taxon>Anthemideae</taxon>
        <taxon>Anthemidinae</taxon>
        <taxon>Tanacetum</taxon>
    </lineage>
</organism>
<accession>A0ABQ5BTM0</accession>
<reference evidence="1" key="1">
    <citation type="journal article" date="2022" name="Int. J. Mol. Sci.">
        <title>Draft Genome of Tanacetum Coccineum: Genomic Comparison of Closely Related Tanacetum-Family Plants.</title>
        <authorList>
            <person name="Yamashiro T."/>
            <person name="Shiraishi A."/>
            <person name="Nakayama K."/>
            <person name="Satake H."/>
        </authorList>
    </citation>
    <scope>NUCLEOTIDE SEQUENCE</scope>
</reference>
<evidence type="ECO:0000313" key="1">
    <source>
        <dbReference type="EMBL" id="GJT16968.1"/>
    </source>
</evidence>
<keyword evidence="2" id="KW-1185">Reference proteome</keyword>
<evidence type="ECO:0000313" key="2">
    <source>
        <dbReference type="Proteomes" id="UP001151760"/>
    </source>
</evidence>
<gene>
    <name evidence="1" type="ORF">Tco_0875674</name>
</gene>
<reference evidence="1" key="2">
    <citation type="submission" date="2022-01" db="EMBL/GenBank/DDBJ databases">
        <authorList>
            <person name="Yamashiro T."/>
            <person name="Shiraishi A."/>
            <person name="Satake H."/>
            <person name="Nakayama K."/>
        </authorList>
    </citation>
    <scope>NUCLEOTIDE SEQUENCE</scope>
</reference>
<protein>
    <submittedName>
        <fullName evidence="1">Uncharacterized protein</fullName>
    </submittedName>
</protein>
<proteinExistence type="predicted"/>
<comment type="caution">
    <text evidence="1">The sequence shown here is derived from an EMBL/GenBank/DDBJ whole genome shotgun (WGS) entry which is preliminary data.</text>
</comment>
<dbReference type="Proteomes" id="UP001151760">
    <property type="component" value="Unassembled WGS sequence"/>
</dbReference>
<sequence length="162" mass="18473">MENTNLTPSNNRPVLSIALHARAVHELHELKTNMNDLESDDESVDTPLVSPFPHLDNDSDESEVINELSEYENAGVLSRERIINSFDRNNLAFQCMIGFRKFTANLDPFLLMNIISRKAYNTIMVEGLEGTGKSLVAIIRDVYMFVRSFSYITDFVVLEDIR</sequence>
<dbReference type="EMBL" id="BQNB010013518">
    <property type="protein sequence ID" value="GJT16968.1"/>
    <property type="molecule type" value="Genomic_DNA"/>
</dbReference>